<proteinExistence type="predicted"/>
<dbReference type="EMBL" id="BARV01012359">
    <property type="protein sequence ID" value="GAI03314.1"/>
    <property type="molecule type" value="Genomic_DNA"/>
</dbReference>
<dbReference type="InterPro" id="IPR036249">
    <property type="entry name" value="Thioredoxin-like_sf"/>
</dbReference>
<accession>X1MAB1</accession>
<organism evidence="2">
    <name type="scientific">marine sediment metagenome</name>
    <dbReference type="NCBI Taxonomy" id="412755"/>
    <lineage>
        <taxon>unclassified sequences</taxon>
        <taxon>metagenomes</taxon>
        <taxon>ecological metagenomes</taxon>
    </lineage>
</organism>
<name>X1MAB1_9ZZZZ</name>
<dbReference type="AlphaFoldDB" id="X1MAB1"/>
<gene>
    <name evidence="2" type="ORF">S06H3_22930</name>
</gene>
<reference evidence="2" key="1">
    <citation type="journal article" date="2014" name="Front. Microbiol.">
        <title>High frequency of phylogenetically diverse reductive dehalogenase-homologous genes in deep subseafloor sedimentary metagenomes.</title>
        <authorList>
            <person name="Kawai M."/>
            <person name="Futagami T."/>
            <person name="Toyoda A."/>
            <person name="Takaki Y."/>
            <person name="Nishi S."/>
            <person name="Hori S."/>
            <person name="Arai W."/>
            <person name="Tsubouchi T."/>
            <person name="Morono Y."/>
            <person name="Uchiyama I."/>
            <person name="Ito T."/>
            <person name="Fujiyama A."/>
            <person name="Inagaki F."/>
            <person name="Takami H."/>
        </authorList>
    </citation>
    <scope>NUCLEOTIDE SEQUENCE</scope>
    <source>
        <strain evidence="2">Expedition CK06-06</strain>
    </source>
</reference>
<evidence type="ECO:0000259" key="1">
    <source>
        <dbReference type="PROSITE" id="PS50404"/>
    </source>
</evidence>
<dbReference type="PROSITE" id="PS50404">
    <property type="entry name" value="GST_NTER"/>
    <property type="match status" value="1"/>
</dbReference>
<dbReference type="SUPFAM" id="SSF52833">
    <property type="entry name" value="Thioredoxin-like"/>
    <property type="match status" value="1"/>
</dbReference>
<feature type="domain" description="GST N-terminal" evidence="1">
    <location>
        <begin position="1"/>
        <end position="61"/>
    </location>
</feature>
<feature type="non-terminal residue" evidence="2">
    <location>
        <position position="61"/>
    </location>
</feature>
<evidence type="ECO:0000313" key="2">
    <source>
        <dbReference type="EMBL" id="GAI03314.1"/>
    </source>
</evidence>
<protein>
    <recommendedName>
        <fullName evidence="1">GST N-terminal domain-containing protein</fullName>
    </recommendedName>
</protein>
<comment type="caution">
    <text evidence="2">The sequence shown here is derived from an EMBL/GenBank/DDBJ whole genome shotgun (WGS) entry which is preliminary data.</text>
</comment>
<sequence>MAVLEEVGVSYEKVLIDISKGEHQSPEYLKIHPLGLVPAFRLENSKYIFIKLTTPKGEFRP</sequence>
<dbReference type="Pfam" id="PF02798">
    <property type="entry name" value="GST_N"/>
    <property type="match status" value="1"/>
</dbReference>
<dbReference type="Gene3D" id="3.40.30.10">
    <property type="entry name" value="Glutaredoxin"/>
    <property type="match status" value="1"/>
</dbReference>
<dbReference type="InterPro" id="IPR004045">
    <property type="entry name" value="Glutathione_S-Trfase_N"/>
</dbReference>